<feature type="transmembrane region" description="Helical" evidence="1">
    <location>
        <begin position="292"/>
        <end position="319"/>
    </location>
</feature>
<keyword evidence="1" id="KW-0812">Transmembrane</keyword>
<evidence type="ECO:0000313" key="2">
    <source>
        <dbReference type="EMBL" id="SDO07260.1"/>
    </source>
</evidence>
<keyword evidence="1" id="KW-0472">Membrane</keyword>
<dbReference type="Gene3D" id="3.20.20.70">
    <property type="entry name" value="Aldolase class I"/>
    <property type="match status" value="2"/>
</dbReference>
<protein>
    <submittedName>
        <fullName evidence="2">Dihydroorotate dehydrogenase</fullName>
    </submittedName>
</protein>
<dbReference type="STRING" id="240303.SAMN05421677_102350"/>
<sequence>MPDWSYHVLFKPWLSKLAPVTSREFIHKNMNRIACLPGGRSIIHFLGKEEISEKLTTSLGGEPIRGPVGLSGKIDPRLSGTKAFSHLGFSMIGVGPVTLEPQNGDFPERKEGRLLLPDHGESIGLEETVRRLEKADAEIPYLFHLQGSQDEIFKMAEALKPFHGIFSFSHDEWSPNLVGKLSEWKPVFLRVPSKNVSEVDRFGGVAGFVLEKPGGEGNLEAHKKAMEKLQGYDVVTVGGVKEPADVLALLSAGARMVFLSTEYVEAGPGLPKRIHEALLDERAQGGKEETGWMWYFLFGLAIFLGGILALVFSLTSVILPYDETFLGISRQQLLWFNERILWFMAHDRMTLAGTMISGGLLYMWLARYSVSKGEKWAKQAIDFAAIAGFLGILFFIGYGYFDWLHLLFWIILLPLYVTGWIKSRGLSEKPASKNRRNNRTWLLGVYGQFCFVVLGFSFVLGGIIISYIGVTGVFIPTDIQYLCMPPELIQSFNERLIPVIAHDRAGFGSALFSVGSLVLMSALWGYHQGKRWFWWMFLIGGIPAFAAGIFVHIMIGYTTFIHLLPAYIALFFYVGGLVLSYRYLMSK</sequence>
<name>A0A1H0GKA2_HALAD</name>
<proteinExistence type="predicted"/>
<dbReference type="OrthoDB" id="9802377at2"/>
<feature type="transmembrane region" description="Helical" evidence="1">
    <location>
        <begin position="505"/>
        <end position="526"/>
    </location>
</feature>
<keyword evidence="3" id="KW-1185">Reference proteome</keyword>
<evidence type="ECO:0000256" key="1">
    <source>
        <dbReference type="SAM" id="Phobius"/>
    </source>
</evidence>
<feature type="transmembrane region" description="Helical" evidence="1">
    <location>
        <begin position="533"/>
        <end position="555"/>
    </location>
</feature>
<feature type="transmembrane region" description="Helical" evidence="1">
    <location>
        <begin position="441"/>
        <end position="468"/>
    </location>
</feature>
<dbReference type="SUPFAM" id="SSF51395">
    <property type="entry name" value="FMN-linked oxidoreductases"/>
    <property type="match status" value="1"/>
</dbReference>
<feature type="transmembrane region" description="Helical" evidence="1">
    <location>
        <begin position="380"/>
        <end position="397"/>
    </location>
</feature>
<feature type="transmembrane region" description="Helical" evidence="1">
    <location>
        <begin position="561"/>
        <end position="584"/>
    </location>
</feature>
<accession>A0A1H0GKA2</accession>
<feature type="transmembrane region" description="Helical" evidence="1">
    <location>
        <begin position="349"/>
        <end position="368"/>
    </location>
</feature>
<dbReference type="InterPro" id="IPR013785">
    <property type="entry name" value="Aldolase_TIM"/>
</dbReference>
<dbReference type="RefSeq" id="WP_089651106.1">
    <property type="nucleotide sequence ID" value="NZ_FNIZ01000002.1"/>
</dbReference>
<reference evidence="3" key="1">
    <citation type="submission" date="2016-10" db="EMBL/GenBank/DDBJ databases">
        <authorList>
            <person name="Varghese N."/>
            <person name="Submissions S."/>
        </authorList>
    </citation>
    <scope>NUCLEOTIDE SEQUENCE [LARGE SCALE GENOMIC DNA]</scope>
    <source>
        <strain evidence="3">CGMCC 1.3703</strain>
    </source>
</reference>
<gene>
    <name evidence="2" type="ORF">SAMN05421677_102350</name>
</gene>
<organism evidence="2 3">
    <name type="scientific">Halobacillus aidingensis</name>
    <dbReference type="NCBI Taxonomy" id="240303"/>
    <lineage>
        <taxon>Bacteria</taxon>
        <taxon>Bacillati</taxon>
        <taxon>Bacillota</taxon>
        <taxon>Bacilli</taxon>
        <taxon>Bacillales</taxon>
        <taxon>Bacillaceae</taxon>
        <taxon>Halobacillus</taxon>
    </lineage>
</organism>
<evidence type="ECO:0000313" key="3">
    <source>
        <dbReference type="Proteomes" id="UP000198860"/>
    </source>
</evidence>
<feature type="transmembrane region" description="Helical" evidence="1">
    <location>
        <begin position="403"/>
        <end position="421"/>
    </location>
</feature>
<dbReference type="EMBL" id="FNIZ01000002">
    <property type="protein sequence ID" value="SDO07260.1"/>
    <property type="molecule type" value="Genomic_DNA"/>
</dbReference>
<dbReference type="Proteomes" id="UP000198860">
    <property type="component" value="Unassembled WGS sequence"/>
</dbReference>
<keyword evidence="1" id="KW-1133">Transmembrane helix</keyword>
<dbReference type="AlphaFoldDB" id="A0A1H0GKA2"/>